<feature type="transmembrane region" description="Helical" evidence="4">
    <location>
        <begin position="216"/>
        <end position="240"/>
    </location>
</feature>
<evidence type="ECO:0000256" key="4">
    <source>
        <dbReference type="SAM" id="Phobius"/>
    </source>
</evidence>
<evidence type="ECO:0000256" key="1">
    <source>
        <dbReference type="ARBA" id="ARBA00009275"/>
    </source>
</evidence>
<accession>A0AAN8FK50</accession>
<gene>
    <name evidence="5" type="ORF">GCK32_000425</name>
</gene>
<sequence length="328" mass="37290">MVHDEETPLRATYKTQRPPWIGYWSTREYKGRPDWWTEAGVRDEVVRSGKLRLVRHQIKEEDPRFYDPMVPDGTSVKGPLGLDSKYHNDITIKSDQPGSLEDFQTKMWKGSHQYKAIAEKFDISKEHPGFDVNPTLSELQNTQKWLLGRTGIVPNHWYHHGPRFFDKPLNEAAHEKGLAMAKYTAMLMLPYTMCEIRSTSSVPADKFRPRTFFRRYLQLMPTPTILAFTWGFALSAAATFRNKDDLKNHVFASAALGLALASMKDNISLGISVGVATLVLGTFWQYARVSETGVHGRVGSAQTGGIWGGPTIWKGLQWGDWKVPDTRY</sequence>
<protein>
    <submittedName>
        <fullName evidence="5">Uncharacterized protein</fullName>
    </submittedName>
</protein>
<dbReference type="EMBL" id="WIXE01009766">
    <property type="protein sequence ID" value="KAK5978144.1"/>
    <property type="molecule type" value="Genomic_DNA"/>
</dbReference>
<dbReference type="AlphaFoldDB" id="A0AAN8FK50"/>
<dbReference type="PANTHER" id="PTHR46317:SF5">
    <property type="entry name" value="NADH-UBIQUINONE OXIDOREDUCTASE SUBUNIT B14.7"/>
    <property type="match status" value="1"/>
</dbReference>
<name>A0AAN8FK50_TRICO</name>
<evidence type="ECO:0000256" key="2">
    <source>
        <dbReference type="ARBA" id="ARBA00022723"/>
    </source>
</evidence>
<keyword evidence="3" id="KW-0378">Hydrolase</keyword>
<evidence type="ECO:0000313" key="6">
    <source>
        <dbReference type="Proteomes" id="UP001331761"/>
    </source>
</evidence>
<keyword evidence="6" id="KW-1185">Reference proteome</keyword>
<dbReference type="GO" id="GO:0046872">
    <property type="term" value="F:metal ion binding"/>
    <property type="evidence" value="ECO:0007669"/>
    <property type="project" value="UniProtKB-KW"/>
</dbReference>
<comment type="caution">
    <text evidence="5">The sequence shown here is derived from an EMBL/GenBank/DDBJ whole genome shotgun (WGS) entry which is preliminary data.</text>
</comment>
<dbReference type="PANTHER" id="PTHR46317">
    <property type="entry name" value="HYDROLASE OF PHP SUPERFAMILY-RELATED PROTEIN"/>
    <property type="match status" value="1"/>
</dbReference>
<comment type="similarity">
    <text evidence="1">Belongs to the metallo-dependent hydrolases superfamily. TatD-type hydrolase family.</text>
</comment>
<keyword evidence="2" id="KW-0479">Metal-binding</keyword>
<keyword evidence="4" id="KW-0812">Transmembrane</keyword>
<evidence type="ECO:0000256" key="3">
    <source>
        <dbReference type="ARBA" id="ARBA00022801"/>
    </source>
</evidence>
<organism evidence="5 6">
    <name type="scientific">Trichostrongylus colubriformis</name>
    <name type="common">Black scour worm</name>
    <dbReference type="NCBI Taxonomy" id="6319"/>
    <lineage>
        <taxon>Eukaryota</taxon>
        <taxon>Metazoa</taxon>
        <taxon>Ecdysozoa</taxon>
        <taxon>Nematoda</taxon>
        <taxon>Chromadorea</taxon>
        <taxon>Rhabditida</taxon>
        <taxon>Rhabditina</taxon>
        <taxon>Rhabditomorpha</taxon>
        <taxon>Strongyloidea</taxon>
        <taxon>Trichostrongylidae</taxon>
        <taxon>Trichostrongylus</taxon>
    </lineage>
</organism>
<proteinExistence type="inferred from homology"/>
<keyword evidence="4" id="KW-0472">Membrane</keyword>
<dbReference type="GO" id="GO:0016787">
    <property type="term" value="F:hydrolase activity"/>
    <property type="evidence" value="ECO:0007669"/>
    <property type="project" value="UniProtKB-KW"/>
</dbReference>
<dbReference type="Proteomes" id="UP001331761">
    <property type="component" value="Unassembled WGS sequence"/>
</dbReference>
<keyword evidence="4" id="KW-1133">Transmembrane helix</keyword>
<evidence type="ECO:0000313" key="5">
    <source>
        <dbReference type="EMBL" id="KAK5978144.1"/>
    </source>
</evidence>
<reference evidence="5 6" key="1">
    <citation type="submission" date="2019-10" db="EMBL/GenBank/DDBJ databases">
        <title>Assembly and Annotation for the nematode Trichostrongylus colubriformis.</title>
        <authorList>
            <person name="Martin J."/>
        </authorList>
    </citation>
    <scope>NUCLEOTIDE SEQUENCE [LARGE SCALE GENOMIC DNA]</scope>
    <source>
        <strain evidence="5">G859</strain>
        <tissue evidence="5">Whole worm</tissue>
    </source>
</reference>